<dbReference type="EMBL" id="KN824277">
    <property type="protein sequence ID" value="KIM34234.1"/>
    <property type="molecule type" value="Genomic_DNA"/>
</dbReference>
<sequence>MLPQPLLRGKRGLSPFIVVTKRLYGTNLVDILGPRRALVHKNTGEPRTVLYGASNTQQVHLRPGEVAIKFLLSPINPANLNTVEGTYPSKPILVPGFDEKNGDVFIGGNEGVAEVVKVAPNEQTDTAMLKEGDWVVMRKAQSGTWTNWRVMNASEVLRVPRKPVGSKVTEVFAATMMVNGLTALGLVSGIEPGSHLLQNGANSGVGQAVIQVAKNLNVKTINFVRDREDFSDVEKHLKELGATHIFPYSKLLDRAFKKEFAALRKGSPTKHAFNGIGGATATAMGALLDQDGHLFSYGGMSKEPLKIPVGLQIFRGLTCHGYWHSRVWSSLSQDTQAEWVNRLTSWKENGEFQDPKHEIITLKGDDSAVGDQMREVLDRLQKGMVGSKLLLKWE</sequence>
<dbReference type="InterPro" id="IPR013149">
    <property type="entry name" value="ADH-like_C"/>
</dbReference>
<keyword evidence="4" id="KW-0809">Transit peptide</keyword>
<evidence type="ECO:0000256" key="3">
    <source>
        <dbReference type="ARBA" id="ARBA00022857"/>
    </source>
</evidence>
<dbReference type="Gene3D" id="3.40.50.720">
    <property type="entry name" value="NAD(P)-binding Rossmann-like Domain"/>
    <property type="match status" value="1"/>
</dbReference>
<dbReference type="Proteomes" id="UP000054097">
    <property type="component" value="Unassembled WGS sequence"/>
</dbReference>
<evidence type="ECO:0000256" key="5">
    <source>
        <dbReference type="ARBA" id="ARBA00023002"/>
    </source>
</evidence>
<proteinExistence type="inferred from homology"/>
<organism evidence="8 9">
    <name type="scientific">Serendipita vermifera MAFF 305830</name>
    <dbReference type="NCBI Taxonomy" id="933852"/>
    <lineage>
        <taxon>Eukaryota</taxon>
        <taxon>Fungi</taxon>
        <taxon>Dikarya</taxon>
        <taxon>Basidiomycota</taxon>
        <taxon>Agaricomycotina</taxon>
        <taxon>Agaricomycetes</taxon>
        <taxon>Sebacinales</taxon>
        <taxon>Serendipitaceae</taxon>
        <taxon>Serendipita</taxon>
    </lineage>
</organism>
<evidence type="ECO:0000256" key="2">
    <source>
        <dbReference type="ARBA" id="ARBA00010371"/>
    </source>
</evidence>
<protein>
    <recommendedName>
        <fullName evidence="7">Alcohol dehydrogenase-like C-terminal domain-containing protein</fullName>
    </recommendedName>
</protein>
<accession>A0A0C3BQ61</accession>
<feature type="domain" description="Alcohol dehydrogenase-like C-terminal" evidence="7">
    <location>
        <begin position="204"/>
        <end position="328"/>
    </location>
</feature>
<dbReference type="Pfam" id="PF00107">
    <property type="entry name" value="ADH_zinc_N"/>
    <property type="match status" value="1"/>
</dbReference>
<dbReference type="AlphaFoldDB" id="A0A0C3BQ61"/>
<keyword evidence="6" id="KW-0496">Mitochondrion</keyword>
<evidence type="ECO:0000259" key="7">
    <source>
        <dbReference type="Pfam" id="PF00107"/>
    </source>
</evidence>
<dbReference type="SUPFAM" id="SSF50129">
    <property type="entry name" value="GroES-like"/>
    <property type="match status" value="1"/>
</dbReference>
<dbReference type="InterPro" id="IPR036291">
    <property type="entry name" value="NAD(P)-bd_dom_sf"/>
</dbReference>
<reference evidence="9" key="2">
    <citation type="submission" date="2015-01" db="EMBL/GenBank/DDBJ databases">
        <title>Evolutionary Origins and Diversification of the Mycorrhizal Mutualists.</title>
        <authorList>
            <consortium name="DOE Joint Genome Institute"/>
            <consortium name="Mycorrhizal Genomics Consortium"/>
            <person name="Kohler A."/>
            <person name="Kuo A."/>
            <person name="Nagy L.G."/>
            <person name="Floudas D."/>
            <person name="Copeland A."/>
            <person name="Barry K.W."/>
            <person name="Cichocki N."/>
            <person name="Veneault-Fourrey C."/>
            <person name="LaButti K."/>
            <person name="Lindquist E.A."/>
            <person name="Lipzen A."/>
            <person name="Lundell T."/>
            <person name="Morin E."/>
            <person name="Murat C."/>
            <person name="Riley R."/>
            <person name="Ohm R."/>
            <person name="Sun H."/>
            <person name="Tunlid A."/>
            <person name="Henrissat B."/>
            <person name="Grigoriev I.V."/>
            <person name="Hibbett D.S."/>
            <person name="Martin F."/>
        </authorList>
    </citation>
    <scope>NUCLEOTIDE SEQUENCE [LARGE SCALE GENOMIC DNA]</scope>
    <source>
        <strain evidence="9">MAFF 305830</strain>
    </source>
</reference>
<dbReference type="GO" id="GO:0006631">
    <property type="term" value="P:fatty acid metabolic process"/>
    <property type="evidence" value="ECO:0007669"/>
    <property type="project" value="TreeGrafter"/>
</dbReference>
<name>A0A0C3BQ61_SERVB</name>
<keyword evidence="9" id="KW-1185">Reference proteome</keyword>
<dbReference type="GO" id="GO:0005739">
    <property type="term" value="C:mitochondrion"/>
    <property type="evidence" value="ECO:0007669"/>
    <property type="project" value="UniProtKB-SubCell"/>
</dbReference>
<keyword evidence="5" id="KW-0560">Oxidoreductase</keyword>
<evidence type="ECO:0000313" key="9">
    <source>
        <dbReference type="Proteomes" id="UP000054097"/>
    </source>
</evidence>
<dbReference type="OrthoDB" id="7482721at2759"/>
<gene>
    <name evidence="8" type="ORF">M408DRAFT_325691</name>
</gene>
<dbReference type="GO" id="GO:0016491">
    <property type="term" value="F:oxidoreductase activity"/>
    <property type="evidence" value="ECO:0007669"/>
    <property type="project" value="UniProtKB-KW"/>
</dbReference>
<dbReference type="STRING" id="933852.A0A0C3BQ61"/>
<evidence type="ECO:0000256" key="4">
    <source>
        <dbReference type="ARBA" id="ARBA00022946"/>
    </source>
</evidence>
<dbReference type="HOGENOM" id="CLU_026673_17_0_1"/>
<dbReference type="SUPFAM" id="SSF51735">
    <property type="entry name" value="NAD(P)-binding Rossmann-fold domains"/>
    <property type="match status" value="1"/>
</dbReference>
<dbReference type="InterPro" id="IPR011032">
    <property type="entry name" value="GroES-like_sf"/>
</dbReference>
<comment type="similarity">
    <text evidence="2">Belongs to the zinc-containing alcohol dehydrogenase family. Quinone oxidoreductase subfamily.</text>
</comment>
<dbReference type="PANTHER" id="PTHR43981">
    <property type="entry name" value="ENOYL-[ACYL-CARRIER-PROTEIN] REDUCTASE, MITOCHONDRIAL"/>
    <property type="match status" value="1"/>
</dbReference>
<comment type="subcellular location">
    <subcellularLocation>
        <location evidence="1">Mitochondrion</location>
    </subcellularLocation>
</comment>
<dbReference type="InterPro" id="IPR051034">
    <property type="entry name" value="Mito_Enoyl-ACP_Reductase"/>
</dbReference>
<dbReference type="Gene3D" id="3.90.180.10">
    <property type="entry name" value="Medium-chain alcohol dehydrogenases, catalytic domain"/>
    <property type="match status" value="1"/>
</dbReference>
<evidence type="ECO:0000256" key="1">
    <source>
        <dbReference type="ARBA" id="ARBA00004173"/>
    </source>
</evidence>
<evidence type="ECO:0000313" key="8">
    <source>
        <dbReference type="EMBL" id="KIM34234.1"/>
    </source>
</evidence>
<dbReference type="CDD" id="cd08290">
    <property type="entry name" value="ETR"/>
    <property type="match status" value="1"/>
</dbReference>
<dbReference type="PANTHER" id="PTHR43981:SF2">
    <property type="entry name" value="ENOYL-[ACYL-CARRIER-PROTEIN] REDUCTASE, MITOCHONDRIAL"/>
    <property type="match status" value="1"/>
</dbReference>
<evidence type="ECO:0000256" key="6">
    <source>
        <dbReference type="ARBA" id="ARBA00023128"/>
    </source>
</evidence>
<reference evidence="8 9" key="1">
    <citation type="submission" date="2014-04" db="EMBL/GenBank/DDBJ databases">
        <authorList>
            <consortium name="DOE Joint Genome Institute"/>
            <person name="Kuo A."/>
            <person name="Zuccaro A."/>
            <person name="Kohler A."/>
            <person name="Nagy L.G."/>
            <person name="Floudas D."/>
            <person name="Copeland A."/>
            <person name="Barry K.W."/>
            <person name="Cichocki N."/>
            <person name="Veneault-Fourrey C."/>
            <person name="LaButti K."/>
            <person name="Lindquist E.A."/>
            <person name="Lipzen A."/>
            <person name="Lundell T."/>
            <person name="Morin E."/>
            <person name="Murat C."/>
            <person name="Sun H."/>
            <person name="Tunlid A."/>
            <person name="Henrissat B."/>
            <person name="Grigoriev I.V."/>
            <person name="Hibbett D.S."/>
            <person name="Martin F."/>
            <person name="Nordberg H.P."/>
            <person name="Cantor M.N."/>
            <person name="Hua S.X."/>
        </authorList>
    </citation>
    <scope>NUCLEOTIDE SEQUENCE [LARGE SCALE GENOMIC DNA]</scope>
    <source>
        <strain evidence="8 9">MAFF 305830</strain>
    </source>
</reference>
<keyword evidence="3" id="KW-0521">NADP</keyword>